<keyword evidence="3" id="KW-0479">Metal-binding</keyword>
<evidence type="ECO:0000313" key="7">
    <source>
        <dbReference type="EMBL" id="EXB64095.1"/>
    </source>
</evidence>
<dbReference type="GO" id="GO:0046872">
    <property type="term" value="F:metal ion binding"/>
    <property type="evidence" value="ECO:0007669"/>
    <property type="project" value="UniProtKB-KW"/>
</dbReference>
<dbReference type="eggNOG" id="KOG0022">
    <property type="taxonomic scope" value="Eukaryota"/>
</dbReference>
<protein>
    <submittedName>
        <fullName evidence="7">Succinate-semialdehyde dehydrogenase (Acetylating)</fullName>
    </submittedName>
</protein>
<evidence type="ECO:0000256" key="2">
    <source>
        <dbReference type="ARBA" id="ARBA00008072"/>
    </source>
</evidence>
<comment type="similarity">
    <text evidence="2">Belongs to the zinc-containing alcohol dehydrogenase family.</text>
</comment>
<name>W9R9Y7_9ROSA</name>
<evidence type="ECO:0000256" key="4">
    <source>
        <dbReference type="ARBA" id="ARBA00022833"/>
    </source>
</evidence>
<evidence type="ECO:0000256" key="5">
    <source>
        <dbReference type="ARBA" id="ARBA00023002"/>
    </source>
</evidence>
<dbReference type="InterPro" id="IPR011032">
    <property type="entry name" value="GroES-like_sf"/>
</dbReference>
<dbReference type="PANTHER" id="PTHR43350">
    <property type="entry name" value="NAD-DEPENDENT ALCOHOL DEHYDROGENASE"/>
    <property type="match status" value="1"/>
</dbReference>
<organism evidence="7 8">
    <name type="scientific">Morus notabilis</name>
    <dbReference type="NCBI Taxonomy" id="981085"/>
    <lineage>
        <taxon>Eukaryota</taxon>
        <taxon>Viridiplantae</taxon>
        <taxon>Streptophyta</taxon>
        <taxon>Embryophyta</taxon>
        <taxon>Tracheophyta</taxon>
        <taxon>Spermatophyta</taxon>
        <taxon>Magnoliopsida</taxon>
        <taxon>eudicotyledons</taxon>
        <taxon>Gunneridae</taxon>
        <taxon>Pentapetalae</taxon>
        <taxon>rosids</taxon>
        <taxon>fabids</taxon>
        <taxon>Rosales</taxon>
        <taxon>Moraceae</taxon>
        <taxon>Moreae</taxon>
        <taxon>Morus</taxon>
    </lineage>
</organism>
<dbReference type="GO" id="GO:0016491">
    <property type="term" value="F:oxidoreductase activity"/>
    <property type="evidence" value="ECO:0007669"/>
    <property type="project" value="UniProtKB-KW"/>
</dbReference>
<dbReference type="Gene3D" id="3.90.180.10">
    <property type="entry name" value="Medium-chain alcohol dehydrogenases, catalytic domain"/>
    <property type="match status" value="1"/>
</dbReference>
<sequence length="178" mass="19012">MANFGTGAEDKTRGTGSTFQERSLRFLIGSHVVGAFIMPCGSCSFCSKGHDDLCEDFFAYRSKGILYDGETMLFLPSSATNIHVLYCMGGLAEFCVVPAHGLTLLPDSLPYAESVILGRAVFTAYGAMARAAEVRPRDSVPEVGTGGVGSRYKFEDTNKAFGDLNEGAIVGRAVVEIM</sequence>
<evidence type="ECO:0000256" key="3">
    <source>
        <dbReference type="ARBA" id="ARBA00022723"/>
    </source>
</evidence>
<keyword evidence="8" id="KW-1185">Reference proteome</keyword>
<comment type="cofactor">
    <cofactor evidence="1">
        <name>Zn(2+)</name>
        <dbReference type="ChEBI" id="CHEBI:29105"/>
    </cofactor>
</comment>
<evidence type="ECO:0000259" key="6">
    <source>
        <dbReference type="Pfam" id="PF08240"/>
    </source>
</evidence>
<reference evidence="8" key="1">
    <citation type="submission" date="2013-01" db="EMBL/GenBank/DDBJ databases">
        <title>Draft Genome Sequence of a Mulberry Tree, Morus notabilis C.K. Schneid.</title>
        <authorList>
            <person name="He N."/>
            <person name="Zhao S."/>
        </authorList>
    </citation>
    <scope>NUCLEOTIDE SEQUENCE</scope>
</reference>
<keyword evidence="5" id="KW-0560">Oxidoreductase</keyword>
<feature type="domain" description="Alcohol dehydrogenase-like N-terminal" evidence="6">
    <location>
        <begin position="24"/>
        <end position="107"/>
    </location>
</feature>
<gene>
    <name evidence="7" type="ORF">L484_013105</name>
</gene>
<dbReference type="SUPFAM" id="SSF50129">
    <property type="entry name" value="GroES-like"/>
    <property type="match status" value="1"/>
</dbReference>
<evidence type="ECO:0000256" key="1">
    <source>
        <dbReference type="ARBA" id="ARBA00001947"/>
    </source>
</evidence>
<dbReference type="AlphaFoldDB" id="W9R9Y7"/>
<accession>W9R9Y7</accession>
<dbReference type="InterPro" id="IPR013154">
    <property type="entry name" value="ADH-like_N"/>
</dbReference>
<evidence type="ECO:0000313" key="8">
    <source>
        <dbReference type="Proteomes" id="UP000030645"/>
    </source>
</evidence>
<dbReference type="PANTHER" id="PTHR43350:SF2">
    <property type="entry name" value="GROES-LIKE ZINC-BINDING ALCOHOL DEHYDROGENASE FAMILY PROTEIN"/>
    <property type="match status" value="1"/>
</dbReference>
<dbReference type="EMBL" id="KE344494">
    <property type="protein sequence ID" value="EXB64095.1"/>
    <property type="molecule type" value="Genomic_DNA"/>
</dbReference>
<dbReference type="Pfam" id="PF08240">
    <property type="entry name" value="ADH_N"/>
    <property type="match status" value="1"/>
</dbReference>
<dbReference type="Proteomes" id="UP000030645">
    <property type="component" value="Unassembled WGS sequence"/>
</dbReference>
<proteinExistence type="inferred from homology"/>
<dbReference type="Gene3D" id="3.40.50.720">
    <property type="entry name" value="NAD(P)-binding Rossmann-like Domain"/>
    <property type="match status" value="1"/>
</dbReference>
<keyword evidence="4" id="KW-0862">Zinc</keyword>
<dbReference type="STRING" id="981085.W9R9Y7"/>